<sequence>MTPPDAAHDGPCLLLDLQALADNWRTVCAACPASRVGAVVKGDAYGLGVAQIVPTLWELGCRDFWLATADEALRVRACLPGDAPACGLRLWLLDGLGGHDARDLAGEGLIPALAGPHEAALLGGASSCAGAPLPVAVHLDTGLSRLGFGARDLALLQPRAELWRVARPLLWLTHLGRFHDPEAPQCLHQRELFLRWTAQLPPAARSIATSSSVFAGPGWHFDHVRAGSALWGVPTSVRVQAPLRPVAHLHAPVLRVAEVEAGTEIGYAGNHVTDRARRIATIALGYGDGLPFGLVNRGQLIVAGRSASIVGGVAMGMLALDVSDFALGEVRPGQWVEVYGARQPLATLAAAAGVAPNVLLMLTSRLARRRVARAAAPVAEPAL</sequence>
<dbReference type="KEGG" id="mela:C6568_11300"/>
<proteinExistence type="predicted"/>
<evidence type="ECO:0000256" key="3">
    <source>
        <dbReference type="ARBA" id="ARBA00023235"/>
    </source>
</evidence>
<dbReference type="SUPFAM" id="SSF50621">
    <property type="entry name" value="Alanine racemase C-terminal domain-like"/>
    <property type="match status" value="1"/>
</dbReference>
<evidence type="ECO:0000256" key="5">
    <source>
        <dbReference type="PIRSR" id="PIRSR600821-52"/>
    </source>
</evidence>
<comment type="cofactor">
    <cofactor evidence="1 4">
        <name>pyridoxal 5'-phosphate</name>
        <dbReference type="ChEBI" id="CHEBI:597326"/>
    </cofactor>
</comment>
<feature type="binding site" evidence="5">
    <location>
        <position position="145"/>
    </location>
    <ligand>
        <name>substrate</name>
    </ligand>
</feature>
<dbReference type="GO" id="GO:0030632">
    <property type="term" value="P:D-alanine biosynthetic process"/>
    <property type="evidence" value="ECO:0007669"/>
    <property type="project" value="TreeGrafter"/>
</dbReference>
<evidence type="ECO:0000259" key="6">
    <source>
        <dbReference type="SMART" id="SM01005"/>
    </source>
</evidence>
<dbReference type="SMART" id="SM01005">
    <property type="entry name" value="Ala_racemase_C"/>
    <property type="match status" value="1"/>
</dbReference>
<dbReference type="Gene3D" id="2.40.37.10">
    <property type="entry name" value="Lyase, Ornithine Decarboxylase, Chain A, domain 1"/>
    <property type="match status" value="1"/>
</dbReference>
<dbReference type="Pfam" id="PF00842">
    <property type="entry name" value="Ala_racemase_C"/>
    <property type="match status" value="1"/>
</dbReference>
<dbReference type="PROSITE" id="PS00395">
    <property type="entry name" value="ALANINE_RACEMASE"/>
    <property type="match status" value="1"/>
</dbReference>
<dbReference type="InterPro" id="IPR020622">
    <property type="entry name" value="Ala_racemase_pyridoxalP-BS"/>
</dbReference>
<dbReference type="InterPro" id="IPR029066">
    <property type="entry name" value="PLP-binding_barrel"/>
</dbReference>
<accession>A0A2R3QDM0</accession>
<feature type="binding site" evidence="5">
    <location>
        <position position="315"/>
    </location>
    <ligand>
        <name>substrate</name>
    </ligand>
</feature>
<name>A0A2R3QDM0_9BURK</name>
<evidence type="ECO:0000256" key="1">
    <source>
        <dbReference type="ARBA" id="ARBA00001933"/>
    </source>
</evidence>
<dbReference type="SUPFAM" id="SSF51419">
    <property type="entry name" value="PLP-binding barrel"/>
    <property type="match status" value="1"/>
</dbReference>
<dbReference type="AlphaFoldDB" id="A0A2R3QDM0"/>
<feature type="domain" description="Alanine racemase C-terminal" evidence="6">
    <location>
        <begin position="246"/>
        <end position="371"/>
    </location>
</feature>
<dbReference type="GO" id="GO:0030170">
    <property type="term" value="F:pyridoxal phosphate binding"/>
    <property type="evidence" value="ECO:0007669"/>
    <property type="project" value="TreeGrafter"/>
</dbReference>
<dbReference type="PANTHER" id="PTHR30511">
    <property type="entry name" value="ALANINE RACEMASE"/>
    <property type="match status" value="1"/>
</dbReference>
<dbReference type="GO" id="GO:0005829">
    <property type="term" value="C:cytosol"/>
    <property type="evidence" value="ECO:0007669"/>
    <property type="project" value="TreeGrafter"/>
</dbReference>
<gene>
    <name evidence="7" type="ORF">C6568_11300</name>
</gene>
<dbReference type="InterPro" id="IPR001608">
    <property type="entry name" value="Ala_racemase_N"/>
</dbReference>
<dbReference type="InterPro" id="IPR009006">
    <property type="entry name" value="Ala_racemase/Decarboxylase_C"/>
</dbReference>
<reference evidence="7 8" key="1">
    <citation type="submission" date="2018-03" db="EMBL/GenBank/DDBJ databases">
        <title>Genome sequencing of Melaminivora sp.</title>
        <authorList>
            <person name="Kim S.-J."/>
            <person name="Heo J."/>
            <person name="Ahn J.-H."/>
            <person name="Kwon S.-W."/>
        </authorList>
    </citation>
    <scope>NUCLEOTIDE SEQUENCE [LARGE SCALE GENOMIC DNA]</scope>
    <source>
        <strain evidence="7 8">SC2-9</strain>
    </source>
</reference>
<dbReference type="EMBL" id="CP027667">
    <property type="protein sequence ID" value="AVO49774.1"/>
    <property type="molecule type" value="Genomic_DNA"/>
</dbReference>
<dbReference type="Gene3D" id="3.20.20.10">
    <property type="entry name" value="Alanine racemase"/>
    <property type="match status" value="1"/>
</dbReference>
<dbReference type="RefSeq" id="WP_106684203.1">
    <property type="nucleotide sequence ID" value="NZ_CP027667.1"/>
</dbReference>
<evidence type="ECO:0000256" key="2">
    <source>
        <dbReference type="ARBA" id="ARBA00022898"/>
    </source>
</evidence>
<dbReference type="OrthoDB" id="9813814at2"/>
<keyword evidence="8" id="KW-1185">Reference proteome</keyword>
<dbReference type="Proteomes" id="UP000237925">
    <property type="component" value="Chromosome"/>
</dbReference>
<dbReference type="Pfam" id="PF01168">
    <property type="entry name" value="Ala_racemase_N"/>
    <property type="match status" value="1"/>
</dbReference>
<protein>
    <recommendedName>
        <fullName evidence="6">Alanine racemase C-terminal domain-containing protein</fullName>
    </recommendedName>
</protein>
<evidence type="ECO:0000256" key="4">
    <source>
        <dbReference type="PIRSR" id="PIRSR600821-50"/>
    </source>
</evidence>
<feature type="modified residue" description="N6-(pyridoxal phosphate)lysine" evidence="4">
    <location>
        <position position="41"/>
    </location>
</feature>
<keyword evidence="3" id="KW-0413">Isomerase</keyword>
<dbReference type="InterPro" id="IPR011079">
    <property type="entry name" value="Ala_racemase_C"/>
</dbReference>
<dbReference type="PRINTS" id="PR00992">
    <property type="entry name" value="ALARACEMASE"/>
</dbReference>
<dbReference type="GO" id="GO:0008784">
    <property type="term" value="F:alanine racemase activity"/>
    <property type="evidence" value="ECO:0007669"/>
    <property type="project" value="InterPro"/>
</dbReference>
<dbReference type="InterPro" id="IPR000821">
    <property type="entry name" value="Ala_racemase"/>
</dbReference>
<organism evidence="7 8">
    <name type="scientific">Melaminivora suipulveris</name>
    <dbReference type="NCBI Taxonomy" id="2109913"/>
    <lineage>
        <taxon>Bacteria</taxon>
        <taxon>Pseudomonadati</taxon>
        <taxon>Pseudomonadota</taxon>
        <taxon>Betaproteobacteria</taxon>
        <taxon>Burkholderiales</taxon>
        <taxon>Comamonadaceae</taxon>
        <taxon>Melaminivora</taxon>
    </lineage>
</organism>
<evidence type="ECO:0000313" key="8">
    <source>
        <dbReference type="Proteomes" id="UP000237925"/>
    </source>
</evidence>
<evidence type="ECO:0000313" key="7">
    <source>
        <dbReference type="EMBL" id="AVO49774.1"/>
    </source>
</evidence>
<dbReference type="PANTHER" id="PTHR30511:SF0">
    <property type="entry name" value="ALANINE RACEMASE, CATABOLIC-RELATED"/>
    <property type="match status" value="1"/>
</dbReference>
<keyword evidence="2 4" id="KW-0663">Pyridoxal phosphate</keyword>